<proteinExistence type="predicted"/>
<organism evidence="2 3">
    <name type="scientific">Moelleriella libera RCEF 2490</name>
    <dbReference type="NCBI Taxonomy" id="1081109"/>
    <lineage>
        <taxon>Eukaryota</taxon>
        <taxon>Fungi</taxon>
        <taxon>Dikarya</taxon>
        <taxon>Ascomycota</taxon>
        <taxon>Pezizomycotina</taxon>
        <taxon>Sordariomycetes</taxon>
        <taxon>Hypocreomycetidae</taxon>
        <taxon>Hypocreales</taxon>
        <taxon>Clavicipitaceae</taxon>
        <taxon>Moelleriella</taxon>
    </lineage>
</organism>
<dbReference type="Pfam" id="PF01636">
    <property type="entry name" value="APH"/>
    <property type="match status" value="1"/>
</dbReference>
<dbReference type="GO" id="GO:0016301">
    <property type="term" value="F:kinase activity"/>
    <property type="evidence" value="ECO:0007669"/>
    <property type="project" value="UniProtKB-KW"/>
</dbReference>
<gene>
    <name evidence="2" type="ORF">AAL_06435</name>
</gene>
<keyword evidence="3" id="KW-1185">Reference proteome</keyword>
<dbReference type="EMBL" id="AZGY01000017">
    <property type="protein sequence ID" value="KZZ91681.1"/>
    <property type="molecule type" value="Genomic_DNA"/>
</dbReference>
<evidence type="ECO:0000313" key="2">
    <source>
        <dbReference type="EMBL" id="KZZ91681.1"/>
    </source>
</evidence>
<name>A0A167YRS4_9HYPO</name>
<sequence>MEKTLPNAMDQFQAADALLKYVFSGALGPTNGMGVDYAIMRTTDSAFTFSATLEPPEGTENPLDRYQIEIDRQSGEPSAPKKIEITDEDMQKAILAATGNTIASSRRFTNGGFSISYQVAVMDKPDTIYIIQLRFHGNVASMDAIMKFVRAHNKPGVIPMPAVYSIPGEAEHQKATGLGRQITQFVPGIIADINLTVGPDRHFSLGGPFTSVREWLKARLRHAVASLDRASGIDDYKEEYMTSIQAFVDNRLDQMPQTIEECPIVALHVDMGLHNLIVAEHDYQEINSIIDWELCASAPFLAAYSCLEMLFRRGAPNGFGAEYPQADLLRSAFWDTIPKWKAYWESQSARDFMEWFRFSLFLKPEYCSAKMPKAEKMEFWAENIRVVEGMLKKYGVEER</sequence>
<evidence type="ECO:0000259" key="1">
    <source>
        <dbReference type="Pfam" id="PF01636"/>
    </source>
</evidence>
<protein>
    <submittedName>
        <fullName evidence="2">Protein kinase-like domain protein</fullName>
    </submittedName>
</protein>
<evidence type="ECO:0000313" key="3">
    <source>
        <dbReference type="Proteomes" id="UP000078544"/>
    </source>
</evidence>
<dbReference type="SUPFAM" id="SSF56112">
    <property type="entry name" value="Protein kinase-like (PK-like)"/>
    <property type="match status" value="1"/>
</dbReference>
<dbReference type="InterPro" id="IPR051678">
    <property type="entry name" value="AGP_Transferase"/>
</dbReference>
<dbReference type="Proteomes" id="UP000078544">
    <property type="component" value="Unassembled WGS sequence"/>
</dbReference>
<dbReference type="STRING" id="1081109.A0A167YRS4"/>
<keyword evidence="2" id="KW-0418">Kinase</keyword>
<reference evidence="2 3" key="1">
    <citation type="journal article" date="2016" name="Genome Biol. Evol.">
        <title>Divergent and convergent evolution of fungal pathogenicity.</title>
        <authorList>
            <person name="Shang Y."/>
            <person name="Xiao G."/>
            <person name="Zheng P."/>
            <person name="Cen K."/>
            <person name="Zhan S."/>
            <person name="Wang C."/>
        </authorList>
    </citation>
    <scope>NUCLEOTIDE SEQUENCE [LARGE SCALE GENOMIC DNA]</scope>
    <source>
        <strain evidence="2 3">RCEF 2490</strain>
    </source>
</reference>
<keyword evidence="2" id="KW-0808">Transferase</keyword>
<comment type="caution">
    <text evidence="2">The sequence shown here is derived from an EMBL/GenBank/DDBJ whole genome shotgun (WGS) entry which is preliminary data.</text>
</comment>
<dbReference type="Gene3D" id="3.90.1200.10">
    <property type="match status" value="1"/>
</dbReference>
<dbReference type="InterPro" id="IPR002575">
    <property type="entry name" value="Aminoglycoside_PTrfase"/>
</dbReference>
<accession>A0A167YRS4</accession>
<dbReference type="PANTHER" id="PTHR21310:SF15">
    <property type="entry name" value="AMINOGLYCOSIDE PHOSPHOTRANSFERASE DOMAIN-CONTAINING PROTEIN"/>
    <property type="match status" value="1"/>
</dbReference>
<dbReference type="InterPro" id="IPR011009">
    <property type="entry name" value="Kinase-like_dom_sf"/>
</dbReference>
<dbReference type="PANTHER" id="PTHR21310">
    <property type="entry name" value="AMINOGLYCOSIDE PHOSPHOTRANSFERASE-RELATED-RELATED"/>
    <property type="match status" value="1"/>
</dbReference>
<feature type="domain" description="Aminoglycoside phosphotransferase" evidence="1">
    <location>
        <begin position="208"/>
        <end position="328"/>
    </location>
</feature>
<dbReference type="OrthoDB" id="10003767at2759"/>
<dbReference type="AlphaFoldDB" id="A0A167YRS4"/>